<dbReference type="InterPro" id="IPR036097">
    <property type="entry name" value="HisK_dim/P_sf"/>
</dbReference>
<evidence type="ECO:0000256" key="17">
    <source>
        <dbReference type="SAM" id="Phobius"/>
    </source>
</evidence>
<protein>
    <recommendedName>
        <fullName evidence="15">Virulence sensor protein BvgS</fullName>
        <ecNumber evidence="3">2.7.13.3</ecNumber>
    </recommendedName>
</protein>
<dbReference type="Gene3D" id="1.10.287.130">
    <property type="match status" value="1"/>
</dbReference>
<evidence type="ECO:0000256" key="4">
    <source>
        <dbReference type="ARBA" id="ARBA00022475"/>
    </source>
</evidence>
<dbReference type="Pfam" id="PF00072">
    <property type="entry name" value="Response_reg"/>
    <property type="match status" value="1"/>
</dbReference>
<feature type="transmembrane region" description="Helical" evidence="17">
    <location>
        <begin position="68"/>
        <end position="93"/>
    </location>
</feature>
<evidence type="ECO:0000313" key="22">
    <source>
        <dbReference type="EMBL" id="RLJ65212.1"/>
    </source>
</evidence>
<dbReference type="InterPro" id="IPR003661">
    <property type="entry name" value="HisK_dim/P_dom"/>
</dbReference>
<dbReference type="PANTHER" id="PTHR45339:SF5">
    <property type="entry name" value="HISTIDINE KINASE"/>
    <property type="match status" value="1"/>
</dbReference>
<dbReference type="InterPro" id="IPR011006">
    <property type="entry name" value="CheY-like_superfamily"/>
</dbReference>
<evidence type="ECO:0000256" key="5">
    <source>
        <dbReference type="ARBA" id="ARBA00022553"/>
    </source>
</evidence>
<evidence type="ECO:0000256" key="16">
    <source>
        <dbReference type="PROSITE-ProRule" id="PRU00169"/>
    </source>
</evidence>
<dbReference type="GO" id="GO:0000155">
    <property type="term" value="F:phosphorelay sensor kinase activity"/>
    <property type="evidence" value="ECO:0007669"/>
    <property type="project" value="InterPro"/>
</dbReference>
<dbReference type="EMBL" id="RCCI01000005">
    <property type="protein sequence ID" value="RLJ65212.1"/>
    <property type="molecule type" value="Genomic_DNA"/>
</dbReference>
<dbReference type="Pfam" id="PF00512">
    <property type="entry name" value="HisKA"/>
    <property type="match status" value="1"/>
</dbReference>
<dbReference type="SMART" id="SM00086">
    <property type="entry name" value="PAC"/>
    <property type="match status" value="2"/>
</dbReference>
<keyword evidence="12" id="KW-0902">Two-component regulatory system</keyword>
<comment type="function">
    <text evidence="14">Member of the two-component regulatory system BvgS/BvgA. Phosphorylates BvgA via a four-step phosphorelay in response to environmental signals.</text>
</comment>
<dbReference type="PROSITE" id="PS50112">
    <property type="entry name" value="PAS"/>
    <property type="match status" value="1"/>
</dbReference>
<feature type="transmembrane region" description="Helical" evidence="17">
    <location>
        <begin position="36"/>
        <end position="56"/>
    </location>
</feature>
<dbReference type="InterPro" id="IPR005467">
    <property type="entry name" value="His_kinase_dom"/>
</dbReference>
<dbReference type="SMART" id="SM00388">
    <property type="entry name" value="HisKA"/>
    <property type="match status" value="1"/>
</dbReference>
<keyword evidence="5 16" id="KW-0597">Phosphoprotein</keyword>
<proteinExistence type="predicted"/>
<dbReference type="EC" id="2.7.13.3" evidence="3"/>
<dbReference type="InterPro" id="IPR001610">
    <property type="entry name" value="PAC"/>
</dbReference>
<feature type="domain" description="PAS" evidence="20">
    <location>
        <begin position="326"/>
        <end position="372"/>
    </location>
</feature>
<gene>
    <name evidence="22" type="ORF">DFR35_1869</name>
</gene>
<keyword evidence="8" id="KW-0547">Nucleotide-binding</keyword>
<dbReference type="OrthoDB" id="5290456at2"/>
<dbReference type="GO" id="GO:0071555">
    <property type="term" value="P:cell wall organization"/>
    <property type="evidence" value="ECO:0007669"/>
    <property type="project" value="InterPro"/>
</dbReference>
<dbReference type="SMART" id="SM00387">
    <property type="entry name" value="HATPase_c"/>
    <property type="match status" value="1"/>
</dbReference>
<evidence type="ECO:0000256" key="7">
    <source>
        <dbReference type="ARBA" id="ARBA00022692"/>
    </source>
</evidence>
<evidence type="ECO:0000259" key="19">
    <source>
        <dbReference type="PROSITE" id="PS50110"/>
    </source>
</evidence>
<dbReference type="FunFam" id="1.10.287.130:FF:000004">
    <property type="entry name" value="Ethylene receptor 1"/>
    <property type="match status" value="1"/>
</dbReference>
<keyword evidence="4" id="KW-1003">Cell membrane</keyword>
<keyword evidence="9" id="KW-0418">Kinase</keyword>
<sequence length="865" mass="93489">MAMFTALISNAALLLAMVLILDLARDDADGTARRLPAPLAGAILGVIAIGAMLAAYRAGPGLIFDTRSVLFGASGLFFGPVPTLIATVIAAAYRLSLGGPGAIVGVASIIVSGAIGILWSKLRRGPLANIGWRELLALGLTIHVVLLGMFAVMLPSSTMTVAGVALPFLTLYPLATVAIGMLIANRLGHERTRAALTASEHRYRALFDSSITPLVVMNPADGRFIDCNPAAITAYRLPDRDAVLGLTPLDVSAPQQPDGEDSATAATRHIADCVRNGLAIFDWRHRRPDGEIWDAEVRLMKFRQEERDLVQFSLTDITELRRGEEARRTLMQAIEQAPASIVITDMDANIEYVNPAFSRVTGYDLDEVRGKNPRILQSGQTPPERHVELWNTITSGQTWSGVLHNKRKDGSFYWEQAYIGPVCDERGRISHFVAVKENITERMLAEEELVRARDAAEGATRAKSAFLATMSHEIRTPLTGVLGMAQLLLQDEVSESERRDYARTILNCGNSLLTLLNDILDLSKVESGRIELAAAPYAPGQLLEEVADLFGQAAENKGVALVVDAVDAGDTDRRYVGDPTRLRQMLSNYVSNAIKFSSAGAVHLAVRRIAHPDGDVLRFSVRDEGIGIPPEQQELLFRPFVQLDSSSARAYGGSGLGLSIVRSVAEVMDGSAGCDSVPGAGSTFWFEVPAQTLAAGVEARAAPRGPADAGLAAGWRPRRILLAEDNAVNRKVVELMLRKQGIEVISAEDGAAALAKLQSDAAPPDLVLMDCQMPVLDGFETTRRIRAWQAAEGRAYLPIIALTANAFEEDRQRCLDAGMDDFITKPLNLPRLLAAFDSLHRTAPGAAQAARPLYDRRPDRGEPEK</sequence>
<feature type="domain" description="Response regulatory" evidence="19">
    <location>
        <begin position="719"/>
        <end position="840"/>
    </location>
</feature>
<evidence type="ECO:0000259" key="20">
    <source>
        <dbReference type="PROSITE" id="PS50112"/>
    </source>
</evidence>
<name>A0A497XDY0_9PROT</name>
<evidence type="ECO:0000256" key="9">
    <source>
        <dbReference type="ARBA" id="ARBA00022777"/>
    </source>
</evidence>
<dbReference type="RefSeq" id="WP_121241887.1">
    <property type="nucleotide sequence ID" value="NZ_BHVV01000008.1"/>
</dbReference>
<dbReference type="SMART" id="SM00091">
    <property type="entry name" value="PAS"/>
    <property type="match status" value="2"/>
</dbReference>
<dbReference type="InterPro" id="IPR001789">
    <property type="entry name" value="Sig_transdc_resp-reg_receiver"/>
</dbReference>
<keyword evidence="7 17" id="KW-0812">Transmembrane</keyword>
<evidence type="ECO:0000256" key="12">
    <source>
        <dbReference type="ARBA" id="ARBA00023012"/>
    </source>
</evidence>
<dbReference type="InterPro" id="IPR003594">
    <property type="entry name" value="HATPase_dom"/>
</dbReference>
<dbReference type="GO" id="GO:0005886">
    <property type="term" value="C:plasma membrane"/>
    <property type="evidence" value="ECO:0007669"/>
    <property type="project" value="UniProtKB-SubCell"/>
</dbReference>
<feature type="domain" description="PAC" evidence="21">
    <location>
        <begin position="397"/>
        <end position="451"/>
    </location>
</feature>
<organism evidence="22 23">
    <name type="scientific">Sulfurisoma sediminicola</name>
    <dbReference type="NCBI Taxonomy" id="1381557"/>
    <lineage>
        <taxon>Bacteria</taxon>
        <taxon>Pseudomonadati</taxon>
        <taxon>Pseudomonadota</taxon>
        <taxon>Betaproteobacteria</taxon>
        <taxon>Nitrosomonadales</taxon>
        <taxon>Sterolibacteriaceae</taxon>
        <taxon>Sulfurisoma</taxon>
    </lineage>
</organism>
<dbReference type="Gene3D" id="3.30.565.10">
    <property type="entry name" value="Histidine kinase-like ATPase, C-terminal domain"/>
    <property type="match status" value="1"/>
</dbReference>
<dbReference type="Pfam" id="PF13426">
    <property type="entry name" value="PAS_9"/>
    <property type="match status" value="2"/>
</dbReference>
<dbReference type="FunFam" id="3.30.565.10:FF:000010">
    <property type="entry name" value="Sensor histidine kinase RcsC"/>
    <property type="match status" value="1"/>
</dbReference>
<evidence type="ECO:0000256" key="2">
    <source>
        <dbReference type="ARBA" id="ARBA00004651"/>
    </source>
</evidence>
<dbReference type="PROSITE" id="PS50113">
    <property type="entry name" value="PAC"/>
    <property type="match status" value="1"/>
</dbReference>
<dbReference type="SUPFAM" id="SSF55874">
    <property type="entry name" value="ATPase domain of HSP90 chaperone/DNA topoisomerase II/histidine kinase"/>
    <property type="match status" value="1"/>
</dbReference>
<dbReference type="CDD" id="cd17546">
    <property type="entry name" value="REC_hyHK_CKI1_RcsC-like"/>
    <property type="match status" value="1"/>
</dbReference>
<evidence type="ECO:0000256" key="11">
    <source>
        <dbReference type="ARBA" id="ARBA00022989"/>
    </source>
</evidence>
<dbReference type="CDD" id="cd00130">
    <property type="entry name" value="PAS"/>
    <property type="match status" value="2"/>
</dbReference>
<dbReference type="Pfam" id="PF07694">
    <property type="entry name" value="5TM-5TMR_LYT"/>
    <property type="match status" value="1"/>
</dbReference>
<dbReference type="InterPro" id="IPR000700">
    <property type="entry name" value="PAS-assoc_C"/>
</dbReference>
<comment type="catalytic activity">
    <reaction evidence="1">
        <text>ATP + protein L-histidine = ADP + protein N-phospho-L-histidine.</text>
        <dbReference type="EC" id="2.7.13.3"/>
    </reaction>
</comment>
<dbReference type="PRINTS" id="PR00344">
    <property type="entry name" value="BCTRLSENSOR"/>
</dbReference>
<evidence type="ECO:0000256" key="10">
    <source>
        <dbReference type="ARBA" id="ARBA00022840"/>
    </source>
</evidence>
<dbReference type="Pfam" id="PF02518">
    <property type="entry name" value="HATPase_c"/>
    <property type="match status" value="1"/>
</dbReference>
<dbReference type="NCBIfam" id="TIGR00229">
    <property type="entry name" value="sensory_box"/>
    <property type="match status" value="2"/>
</dbReference>
<evidence type="ECO:0000256" key="3">
    <source>
        <dbReference type="ARBA" id="ARBA00012438"/>
    </source>
</evidence>
<evidence type="ECO:0000259" key="21">
    <source>
        <dbReference type="PROSITE" id="PS50113"/>
    </source>
</evidence>
<evidence type="ECO:0000256" key="6">
    <source>
        <dbReference type="ARBA" id="ARBA00022679"/>
    </source>
</evidence>
<keyword evidence="11 17" id="KW-1133">Transmembrane helix</keyword>
<keyword evidence="6" id="KW-0808">Transferase</keyword>
<feature type="modified residue" description="4-aspartylphosphate" evidence="16">
    <location>
        <position position="770"/>
    </location>
</feature>
<dbReference type="InterPro" id="IPR000014">
    <property type="entry name" value="PAS"/>
</dbReference>
<evidence type="ECO:0000256" key="15">
    <source>
        <dbReference type="ARBA" id="ARBA00070152"/>
    </source>
</evidence>
<keyword evidence="13 17" id="KW-0472">Membrane</keyword>
<feature type="transmembrane region" description="Helical" evidence="17">
    <location>
        <begin position="132"/>
        <end position="154"/>
    </location>
</feature>
<dbReference type="SMART" id="SM00448">
    <property type="entry name" value="REC"/>
    <property type="match status" value="1"/>
</dbReference>
<comment type="caution">
    <text evidence="22">The sequence shown here is derived from an EMBL/GenBank/DDBJ whole genome shotgun (WGS) entry which is preliminary data.</text>
</comment>
<feature type="transmembrane region" description="Helical" evidence="17">
    <location>
        <begin position="99"/>
        <end position="120"/>
    </location>
</feature>
<dbReference type="Gene3D" id="3.30.450.20">
    <property type="entry name" value="PAS domain"/>
    <property type="match status" value="2"/>
</dbReference>
<evidence type="ECO:0000256" key="1">
    <source>
        <dbReference type="ARBA" id="ARBA00000085"/>
    </source>
</evidence>
<evidence type="ECO:0000259" key="18">
    <source>
        <dbReference type="PROSITE" id="PS50109"/>
    </source>
</evidence>
<dbReference type="Proteomes" id="UP000268908">
    <property type="component" value="Unassembled WGS sequence"/>
</dbReference>
<dbReference type="PROSITE" id="PS50110">
    <property type="entry name" value="RESPONSE_REGULATORY"/>
    <property type="match status" value="1"/>
</dbReference>
<comment type="subcellular location">
    <subcellularLocation>
        <location evidence="2">Cell membrane</location>
        <topology evidence="2">Multi-pass membrane protein</topology>
    </subcellularLocation>
</comment>
<dbReference type="InterPro" id="IPR004358">
    <property type="entry name" value="Sig_transdc_His_kin-like_C"/>
</dbReference>
<evidence type="ECO:0000313" key="23">
    <source>
        <dbReference type="Proteomes" id="UP000268908"/>
    </source>
</evidence>
<accession>A0A497XDY0</accession>
<dbReference type="Gene3D" id="3.40.50.2300">
    <property type="match status" value="1"/>
</dbReference>
<dbReference type="GO" id="GO:0005524">
    <property type="term" value="F:ATP binding"/>
    <property type="evidence" value="ECO:0007669"/>
    <property type="project" value="UniProtKB-KW"/>
</dbReference>
<reference evidence="22 23" key="1">
    <citation type="submission" date="2018-10" db="EMBL/GenBank/DDBJ databases">
        <title>Genomic Encyclopedia of Type Strains, Phase IV (KMG-IV): sequencing the most valuable type-strain genomes for metagenomic binning, comparative biology and taxonomic classification.</title>
        <authorList>
            <person name="Goeker M."/>
        </authorList>
    </citation>
    <scope>NUCLEOTIDE SEQUENCE [LARGE SCALE GENOMIC DNA]</scope>
    <source>
        <strain evidence="22 23">DSM 26916</strain>
    </source>
</reference>
<dbReference type="PANTHER" id="PTHR45339">
    <property type="entry name" value="HYBRID SIGNAL TRANSDUCTION HISTIDINE KINASE J"/>
    <property type="match status" value="1"/>
</dbReference>
<dbReference type="PROSITE" id="PS50109">
    <property type="entry name" value="HIS_KIN"/>
    <property type="match status" value="1"/>
</dbReference>
<dbReference type="InterPro" id="IPR036890">
    <property type="entry name" value="HATPase_C_sf"/>
</dbReference>
<evidence type="ECO:0000256" key="13">
    <source>
        <dbReference type="ARBA" id="ARBA00023136"/>
    </source>
</evidence>
<dbReference type="SUPFAM" id="SSF47384">
    <property type="entry name" value="Homodimeric domain of signal transducing histidine kinase"/>
    <property type="match status" value="1"/>
</dbReference>
<dbReference type="CDD" id="cd16922">
    <property type="entry name" value="HATPase_EvgS-ArcB-TorS-like"/>
    <property type="match status" value="1"/>
</dbReference>
<evidence type="ECO:0000256" key="14">
    <source>
        <dbReference type="ARBA" id="ARBA00058004"/>
    </source>
</evidence>
<dbReference type="SUPFAM" id="SSF55785">
    <property type="entry name" value="PYP-like sensor domain (PAS domain)"/>
    <property type="match status" value="2"/>
</dbReference>
<dbReference type="AlphaFoldDB" id="A0A497XDY0"/>
<dbReference type="SUPFAM" id="SSF52172">
    <property type="entry name" value="CheY-like"/>
    <property type="match status" value="1"/>
</dbReference>
<keyword evidence="10" id="KW-0067">ATP-binding</keyword>
<feature type="transmembrane region" description="Helical" evidence="17">
    <location>
        <begin position="160"/>
        <end position="184"/>
    </location>
</feature>
<evidence type="ECO:0000256" key="8">
    <source>
        <dbReference type="ARBA" id="ARBA00022741"/>
    </source>
</evidence>
<dbReference type="InterPro" id="IPR035965">
    <property type="entry name" value="PAS-like_dom_sf"/>
</dbReference>
<feature type="domain" description="Histidine kinase" evidence="18">
    <location>
        <begin position="469"/>
        <end position="692"/>
    </location>
</feature>
<keyword evidence="23" id="KW-1185">Reference proteome</keyword>
<dbReference type="CDD" id="cd00082">
    <property type="entry name" value="HisKA"/>
    <property type="match status" value="1"/>
</dbReference>
<dbReference type="InterPro" id="IPR011620">
    <property type="entry name" value="Sig_transdc_His_kinase_LytS_TM"/>
</dbReference>